<feature type="region of interest" description="Disordered" evidence="1">
    <location>
        <begin position="80"/>
        <end position="110"/>
    </location>
</feature>
<dbReference type="Proteomes" id="UP001266305">
    <property type="component" value="Unassembled WGS sequence"/>
</dbReference>
<evidence type="ECO:0000313" key="3">
    <source>
        <dbReference type="Proteomes" id="UP001266305"/>
    </source>
</evidence>
<keyword evidence="3" id="KW-1185">Reference proteome</keyword>
<protein>
    <submittedName>
        <fullName evidence="2">Uncharacterized protein</fullName>
    </submittedName>
</protein>
<dbReference type="EMBL" id="JASSZA010000019">
    <property type="protein sequence ID" value="KAK2089280.1"/>
    <property type="molecule type" value="Genomic_DNA"/>
</dbReference>
<sequence>MTAWQSQWDFRRSLSRSSPCTDNCSSLTALTAPNPAYPTWFHGGDCAEVPGSGNGGDFLTQGVKAVRERHLFVALQPGPAVGIPRRSQKGSWSQTPVGCSGESGRHRDGRGQCLEMEGAGRMEPRVVHWRL</sequence>
<name>A0ABQ9TXQ2_SAGOE</name>
<comment type="caution">
    <text evidence="2">The sequence shown here is derived from an EMBL/GenBank/DDBJ whole genome shotgun (WGS) entry which is preliminary data.</text>
</comment>
<evidence type="ECO:0000256" key="1">
    <source>
        <dbReference type="SAM" id="MobiDB-lite"/>
    </source>
</evidence>
<evidence type="ECO:0000313" key="2">
    <source>
        <dbReference type="EMBL" id="KAK2089280.1"/>
    </source>
</evidence>
<proteinExistence type="predicted"/>
<accession>A0ABQ9TXQ2</accession>
<gene>
    <name evidence="2" type="ORF">P7K49_035187</name>
</gene>
<organism evidence="2 3">
    <name type="scientific">Saguinus oedipus</name>
    <name type="common">Cotton-top tamarin</name>
    <name type="synonym">Oedipomidas oedipus</name>
    <dbReference type="NCBI Taxonomy" id="9490"/>
    <lineage>
        <taxon>Eukaryota</taxon>
        <taxon>Metazoa</taxon>
        <taxon>Chordata</taxon>
        <taxon>Craniata</taxon>
        <taxon>Vertebrata</taxon>
        <taxon>Euteleostomi</taxon>
        <taxon>Mammalia</taxon>
        <taxon>Eutheria</taxon>
        <taxon>Euarchontoglires</taxon>
        <taxon>Primates</taxon>
        <taxon>Haplorrhini</taxon>
        <taxon>Platyrrhini</taxon>
        <taxon>Cebidae</taxon>
        <taxon>Callitrichinae</taxon>
        <taxon>Saguinus</taxon>
    </lineage>
</organism>
<reference evidence="2 3" key="1">
    <citation type="submission" date="2023-05" db="EMBL/GenBank/DDBJ databases">
        <title>B98-5 Cell Line De Novo Hybrid Assembly: An Optical Mapping Approach.</title>
        <authorList>
            <person name="Kananen K."/>
            <person name="Auerbach J.A."/>
            <person name="Kautto E."/>
            <person name="Blachly J.S."/>
        </authorList>
    </citation>
    <scope>NUCLEOTIDE SEQUENCE [LARGE SCALE GENOMIC DNA]</scope>
    <source>
        <strain evidence="2">B95-8</strain>
        <tissue evidence="2">Cell line</tissue>
    </source>
</reference>